<protein>
    <submittedName>
        <fullName evidence="2">Uncharacterized SAM-binding protein YcdF (DUF218 family)</fullName>
    </submittedName>
</protein>
<dbReference type="AlphaFoldDB" id="A0AAW8DR36"/>
<evidence type="ECO:0000313" key="2">
    <source>
        <dbReference type="EMBL" id="MDP9921979.1"/>
    </source>
</evidence>
<dbReference type="InterPro" id="IPR003848">
    <property type="entry name" value="DUF218"/>
</dbReference>
<comment type="caution">
    <text evidence="2">The sequence shown here is derived from an EMBL/GenBank/DDBJ whole genome shotgun (WGS) entry which is preliminary data.</text>
</comment>
<dbReference type="InterPro" id="IPR051599">
    <property type="entry name" value="Cell_Envelope_Assoc"/>
</dbReference>
<dbReference type="PANTHER" id="PTHR30336">
    <property type="entry name" value="INNER MEMBRANE PROTEIN, PROBABLE PERMEASE"/>
    <property type="match status" value="1"/>
</dbReference>
<dbReference type="Proteomes" id="UP001244295">
    <property type="component" value="Unassembled WGS sequence"/>
</dbReference>
<dbReference type="EMBL" id="JAUSRR010000002">
    <property type="protein sequence ID" value="MDP9921979.1"/>
    <property type="molecule type" value="Genomic_DNA"/>
</dbReference>
<organism evidence="2 3">
    <name type="scientific">Variovorax boronicumulans</name>
    <dbReference type="NCBI Taxonomy" id="436515"/>
    <lineage>
        <taxon>Bacteria</taxon>
        <taxon>Pseudomonadati</taxon>
        <taxon>Pseudomonadota</taxon>
        <taxon>Betaproteobacteria</taxon>
        <taxon>Burkholderiales</taxon>
        <taxon>Comamonadaceae</taxon>
        <taxon>Variovorax</taxon>
    </lineage>
</organism>
<evidence type="ECO:0000313" key="3">
    <source>
        <dbReference type="Proteomes" id="UP001244295"/>
    </source>
</evidence>
<feature type="domain" description="DUF218" evidence="1">
    <location>
        <begin position="53"/>
        <end position="184"/>
    </location>
</feature>
<name>A0AAW8DR36_9BURK</name>
<dbReference type="Pfam" id="PF02698">
    <property type="entry name" value="DUF218"/>
    <property type="match status" value="1"/>
</dbReference>
<dbReference type="GO" id="GO:0005886">
    <property type="term" value="C:plasma membrane"/>
    <property type="evidence" value="ECO:0007669"/>
    <property type="project" value="TreeGrafter"/>
</dbReference>
<proteinExistence type="predicted"/>
<reference evidence="2" key="1">
    <citation type="submission" date="2023-07" db="EMBL/GenBank/DDBJ databases">
        <title>Sorghum-associated microbial communities from plants grown in Nebraska, USA.</title>
        <authorList>
            <person name="Schachtman D."/>
        </authorList>
    </citation>
    <scope>NUCLEOTIDE SEQUENCE</scope>
    <source>
        <strain evidence="2">DS2795</strain>
    </source>
</reference>
<accession>A0AAW8DR36</accession>
<dbReference type="PANTHER" id="PTHR30336:SF20">
    <property type="entry name" value="DUF218 DOMAIN-CONTAINING PROTEIN"/>
    <property type="match status" value="1"/>
</dbReference>
<sequence>MSRSARSGWRRRPWLTGLCVVLLAGVLTYAAIAGVIWQRAEAALAGPMPRAADVALVLGNRAYLDGKPNPCLTGRVDQGIVLARAGRVQTLVFSGGVDVEDGRIEAEVMRDHATAEGYTGPMVLESVSSSTRANLSLSRTVLEANGVRSVIIVSEPYHLWRIERLVRASGFDQAFDVQYAAAPTSCWRRWGMLFKGALREPAAIVNNASLGYLF</sequence>
<dbReference type="RefSeq" id="WP_307582997.1">
    <property type="nucleotide sequence ID" value="NZ_CP170558.1"/>
</dbReference>
<dbReference type="InterPro" id="IPR014729">
    <property type="entry name" value="Rossmann-like_a/b/a_fold"/>
</dbReference>
<gene>
    <name evidence="2" type="ORF">J2W25_000994</name>
</gene>
<evidence type="ECO:0000259" key="1">
    <source>
        <dbReference type="Pfam" id="PF02698"/>
    </source>
</evidence>
<dbReference type="Gene3D" id="3.40.50.620">
    <property type="entry name" value="HUPs"/>
    <property type="match status" value="1"/>
</dbReference>
<dbReference type="CDD" id="cd06259">
    <property type="entry name" value="YdcF-like"/>
    <property type="match status" value="1"/>
</dbReference>